<evidence type="ECO:0008006" key="11">
    <source>
        <dbReference type="Google" id="ProtNLM"/>
    </source>
</evidence>
<dbReference type="InterPro" id="IPR000330">
    <property type="entry name" value="SNF2_N"/>
</dbReference>
<dbReference type="InterPro" id="IPR050496">
    <property type="entry name" value="SNF2_RAD54_helicase_repair"/>
</dbReference>
<dbReference type="PANTHER" id="PTHR45629">
    <property type="entry name" value="SNF2/RAD54 FAMILY MEMBER"/>
    <property type="match status" value="1"/>
</dbReference>
<dbReference type="GO" id="GO:0006310">
    <property type="term" value="P:DNA recombination"/>
    <property type="evidence" value="ECO:0007669"/>
    <property type="project" value="UniProtKB-KW"/>
</dbReference>
<feature type="region of interest" description="Disordered" evidence="7">
    <location>
        <begin position="83"/>
        <end position="220"/>
    </location>
</feature>
<dbReference type="CDD" id="cd18793">
    <property type="entry name" value="SF2_C_SNF"/>
    <property type="match status" value="1"/>
</dbReference>
<dbReference type="InterPro" id="IPR026960">
    <property type="entry name" value="RVT-Znf"/>
</dbReference>
<evidence type="ECO:0000313" key="10">
    <source>
        <dbReference type="EMBL" id="CAD1838773.1"/>
    </source>
</evidence>
<proteinExistence type="inferred from homology"/>
<dbReference type="AlphaFoldDB" id="A0A6V7Q6Q6"/>
<dbReference type="InterPro" id="IPR038718">
    <property type="entry name" value="SNF2-like_sf"/>
</dbReference>
<dbReference type="Pfam" id="PF13966">
    <property type="entry name" value="zf-RVT"/>
    <property type="match status" value="1"/>
</dbReference>
<dbReference type="PROSITE" id="PS51194">
    <property type="entry name" value="HELICASE_CTER"/>
    <property type="match status" value="1"/>
</dbReference>
<keyword evidence="4" id="KW-0347">Helicase</keyword>
<evidence type="ECO:0000259" key="8">
    <source>
        <dbReference type="PROSITE" id="PS51192"/>
    </source>
</evidence>
<feature type="compositionally biased region" description="Basic and acidic residues" evidence="7">
    <location>
        <begin position="121"/>
        <end position="141"/>
    </location>
</feature>
<keyword evidence="5" id="KW-0067">ATP-binding</keyword>
<feature type="domain" description="Helicase C-terminal" evidence="9">
    <location>
        <begin position="614"/>
        <end position="773"/>
    </location>
</feature>
<feature type="region of interest" description="Disordered" evidence="7">
    <location>
        <begin position="1"/>
        <end position="71"/>
    </location>
</feature>
<comment type="similarity">
    <text evidence="1">Belongs to the SNF2/RAD54 helicase family.</text>
</comment>
<evidence type="ECO:0000259" key="9">
    <source>
        <dbReference type="PROSITE" id="PS51194"/>
    </source>
</evidence>
<dbReference type="Gene3D" id="3.40.50.300">
    <property type="entry name" value="P-loop containing nucleotide triphosphate hydrolases"/>
    <property type="match status" value="1"/>
</dbReference>
<evidence type="ECO:0000256" key="4">
    <source>
        <dbReference type="ARBA" id="ARBA00022806"/>
    </source>
</evidence>
<evidence type="ECO:0000256" key="1">
    <source>
        <dbReference type="ARBA" id="ARBA00007025"/>
    </source>
</evidence>
<evidence type="ECO:0000256" key="3">
    <source>
        <dbReference type="ARBA" id="ARBA00022801"/>
    </source>
</evidence>
<accession>A0A6V7Q6Q6</accession>
<evidence type="ECO:0000256" key="6">
    <source>
        <dbReference type="ARBA" id="ARBA00023172"/>
    </source>
</evidence>
<dbReference type="FunFam" id="3.40.50.10810:FF:000055">
    <property type="entry name" value="Protein CHROMATIN REMODELING 24"/>
    <property type="match status" value="1"/>
</dbReference>
<evidence type="ECO:0000256" key="7">
    <source>
        <dbReference type="SAM" id="MobiDB-lite"/>
    </source>
</evidence>
<organism evidence="10">
    <name type="scientific">Ananas comosus var. bracteatus</name>
    <name type="common">red pineapple</name>
    <dbReference type="NCBI Taxonomy" id="296719"/>
    <lineage>
        <taxon>Eukaryota</taxon>
        <taxon>Viridiplantae</taxon>
        <taxon>Streptophyta</taxon>
        <taxon>Embryophyta</taxon>
        <taxon>Tracheophyta</taxon>
        <taxon>Spermatophyta</taxon>
        <taxon>Magnoliopsida</taxon>
        <taxon>Liliopsida</taxon>
        <taxon>Poales</taxon>
        <taxon>Bromeliaceae</taxon>
        <taxon>Bromelioideae</taxon>
        <taxon>Ananas</taxon>
    </lineage>
</organism>
<reference evidence="10" key="1">
    <citation type="submission" date="2020-07" db="EMBL/GenBank/DDBJ databases">
        <authorList>
            <person name="Lin J."/>
        </authorList>
    </citation>
    <scope>NUCLEOTIDE SEQUENCE</scope>
</reference>
<evidence type="ECO:0000256" key="5">
    <source>
        <dbReference type="ARBA" id="ARBA00022840"/>
    </source>
</evidence>
<feature type="domain" description="Helicase ATP-binding" evidence="8">
    <location>
        <begin position="252"/>
        <end position="427"/>
    </location>
</feature>
<dbReference type="InterPro" id="IPR014001">
    <property type="entry name" value="Helicase_ATP-bd"/>
</dbReference>
<keyword evidence="2" id="KW-0547">Nucleotide-binding</keyword>
<keyword evidence="3" id="KW-0378">Hydrolase</keyword>
<dbReference type="GO" id="GO:0005524">
    <property type="term" value="F:ATP binding"/>
    <property type="evidence" value="ECO:0007669"/>
    <property type="project" value="UniProtKB-KW"/>
</dbReference>
<protein>
    <recommendedName>
        <fullName evidence="11">Protein CHROMATIN REMODELING 24</fullName>
    </recommendedName>
</protein>
<dbReference type="SMART" id="SM00490">
    <property type="entry name" value="HELICc"/>
    <property type="match status" value="1"/>
</dbReference>
<name>A0A6V7Q6Q6_ANACO</name>
<dbReference type="Pfam" id="PF00176">
    <property type="entry name" value="SNF2-rel_dom"/>
    <property type="match status" value="1"/>
</dbReference>
<feature type="compositionally biased region" description="Basic and acidic residues" evidence="7">
    <location>
        <begin position="184"/>
        <end position="208"/>
    </location>
</feature>
<dbReference type="GO" id="GO:0016787">
    <property type="term" value="F:hydrolase activity"/>
    <property type="evidence" value="ECO:0007669"/>
    <property type="project" value="UniProtKB-KW"/>
</dbReference>
<dbReference type="SUPFAM" id="SSF52540">
    <property type="entry name" value="P-loop containing nucleoside triphosphate hydrolases"/>
    <property type="match status" value="2"/>
</dbReference>
<dbReference type="SMART" id="SM00487">
    <property type="entry name" value="DEXDc"/>
    <property type="match status" value="1"/>
</dbReference>
<keyword evidence="6" id="KW-0233">DNA recombination</keyword>
<dbReference type="InterPro" id="IPR001650">
    <property type="entry name" value="Helicase_C-like"/>
</dbReference>
<dbReference type="PANTHER" id="PTHR45629:SF7">
    <property type="entry name" value="DNA EXCISION REPAIR PROTEIN ERCC-6-RELATED"/>
    <property type="match status" value="1"/>
</dbReference>
<dbReference type="GO" id="GO:0015616">
    <property type="term" value="F:DNA translocase activity"/>
    <property type="evidence" value="ECO:0007669"/>
    <property type="project" value="TreeGrafter"/>
</dbReference>
<gene>
    <name evidence="10" type="ORF">CB5_LOCUS21984</name>
</gene>
<feature type="compositionally biased region" description="Basic and acidic residues" evidence="7">
    <location>
        <begin position="29"/>
        <end position="46"/>
    </location>
</feature>
<dbReference type="GO" id="GO:0004386">
    <property type="term" value="F:helicase activity"/>
    <property type="evidence" value="ECO:0007669"/>
    <property type="project" value="UniProtKB-KW"/>
</dbReference>
<evidence type="ECO:0000256" key="2">
    <source>
        <dbReference type="ARBA" id="ARBA00022741"/>
    </source>
</evidence>
<dbReference type="EMBL" id="LR862133">
    <property type="protein sequence ID" value="CAD1838773.1"/>
    <property type="molecule type" value="Genomic_DNA"/>
</dbReference>
<sequence length="1160" mass="131836">MEPFPRSPMAEAERTIGDQTLPPPMAEPEAERRKPLSLNERNDRLLHHLSRSRPRNPNPNPQPRAEVRVRKVKLEGRRRLCKLSAAADDDDEVADGGNWLDSPPTAKEEGGGSGGGGGCDSIRDILDDLSSRLELLSVEKPKPKRSPQPKPKQEPAPHTSEPEVEYRSATSSLSDPSPSLSSPDEVKETKNCGEEVKGKAPKRLGFEHAEDEDGEDFTMAGTGVSKSRVYKLPDKIVKKLYPHQRDGLKWLWSLHCKGTGGILGDDMGLGKTMQICAFLVGLFHSRLIRRALVVAPKTLLVHWMKELSVVGLGEKIRDYSGTNANARNYELQYTLKEGGILLTTYDIVRNNYKAIRGSLYANADDTDEEIIWDYVILDEGHIIKNPKTQRAKSLFEIPSDHRIVISGTPIQNNLKELWALFNFCCPEVLGDKDEFKIRYENAILRGNDKNASDREKHIGSTVAKELRERIKPYFLRRLKSEVFLEDDSAKTAKLAKKNEIIVWLKLTHCQRQLYEAFLNSELVHSSIHGSLLAAITVICLVIFCWLSETDIEEICDHPMLLTKKAAEGVLEGMDSMLNDRDMGMVERMAMSLAEMTDDNNLLQVDRNVSCKISFILSLLKNLIEEGHIVLIFSQTRKMLNIIQEAIQEEGYNFLRIDGTTKVSDREKIVKDFQEGMGAPIFLLTSQVGGLGLTLTKADRVIVVDPAWNPSTDNQSVDRAYRIGQTKDVLVYRLMTSGTIEEKIYKMQVFKGGLFRTATEHKEQTRYFSKKDIQELFRLPEQGFDVSVTQKQLQEEHDKQHNMSDSLRNHIKFLEQQGIAGVSHHSLLFSKTAVVPLVHEDNEIQSKVKDRIIRSSMWHSSSEHVAHGAQYAFNPKDPKFTSRTYSPRTFTNEVRDSPEDIEGKIKRLSQTLTNKVSFPRVYILSTRKNLKIYQCLGSDGWNWSKILGENNMSEYGLCPSFFALVESLSVFRPMQRPDSVIWRCSPNGEFTVKSIYKILSDGGTRDDRVNKIWQLRIPLKVKVFCWLVLKKRHLRADNLLKRGWTGKIACVLCGVEEETVDHLFTRCVFIRPLMETTLEGIQPEELGDDVQLARGRWMEWKENQPSRHRLTGLAACWWITWKVRNGVIFRKTLPDPLTAVHEIKPLDESVGTIPFCKSLLL</sequence>
<dbReference type="Gene3D" id="3.40.50.10810">
    <property type="entry name" value="Tandem AAA-ATPase domain"/>
    <property type="match status" value="1"/>
</dbReference>
<feature type="compositionally biased region" description="Basic and acidic residues" evidence="7">
    <location>
        <begin position="151"/>
        <end position="166"/>
    </location>
</feature>
<feature type="compositionally biased region" description="Low complexity" evidence="7">
    <location>
        <begin position="171"/>
        <end position="183"/>
    </location>
</feature>
<dbReference type="Pfam" id="PF00271">
    <property type="entry name" value="Helicase_C"/>
    <property type="match status" value="1"/>
</dbReference>
<dbReference type="PROSITE" id="PS51192">
    <property type="entry name" value="HELICASE_ATP_BIND_1"/>
    <property type="match status" value="1"/>
</dbReference>
<dbReference type="InterPro" id="IPR027417">
    <property type="entry name" value="P-loop_NTPase"/>
</dbReference>
<dbReference type="InterPro" id="IPR049730">
    <property type="entry name" value="SNF2/RAD54-like_C"/>
</dbReference>